<evidence type="ECO:0000256" key="2">
    <source>
        <dbReference type="ARBA" id="ARBA00023002"/>
    </source>
</evidence>
<evidence type="ECO:0000313" key="4">
    <source>
        <dbReference type="EMBL" id="KAL1115999.1"/>
    </source>
</evidence>
<dbReference type="EMBL" id="JBFDAA010000018">
    <property type="protein sequence ID" value="KAL1115999.1"/>
    <property type="molecule type" value="Genomic_DNA"/>
</dbReference>
<keyword evidence="2" id="KW-0560">Oxidoreductase</keyword>
<evidence type="ECO:0000256" key="3">
    <source>
        <dbReference type="RuleBase" id="RU000363"/>
    </source>
</evidence>
<protein>
    <submittedName>
        <fullName evidence="4">Uncharacterized protein</fullName>
    </submittedName>
</protein>
<organism evidence="4 5">
    <name type="scientific">Ranatra chinensis</name>
    <dbReference type="NCBI Taxonomy" id="642074"/>
    <lineage>
        <taxon>Eukaryota</taxon>
        <taxon>Metazoa</taxon>
        <taxon>Ecdysozoa</taxon>
        <taxon>Arthropoda</taxon>
        <taxon>Hexapoda</taxon>
        <taxon>Insecta</taxon>
        <taxon>Pterygota</taxon>
        <taxon>Neoptera</taxon>
        <taxon>Paraneoptera</taxon>
        <taxon>Hemiptera</taxon>
        <taxon>Heteroptera</taxon>
        <taxon>Panheteroptera</taxon>
        <taxon>Nepomorpha</taxon>
        <taxon>Nepidae</taxon>
        <taxon>Ranatrinae</taxon>
        <taxon>Ranatra</taxon>
    </lineage>
</organism>
<dbReference type="Gene3D" id="3.40.50.720">
    <property type="entry name" value="NAD(P)-binding Rossmann-like Domain"/>
    <property type="match status" value="1"/>
</dbReference>
<evidence type="ECO:0000256" key="1">
    <source>
        <dbReference type="ARBA" id="ARBA00006484"/>
    </source>
</evidence>
<comment type="similarity">
    <text evidence="1 3">Belongs to the short-chain dehydrogenases/reductases (SDR) family.</text>
</comment>
<reference evidence="4 5" key="1">
    <citation type="submission" date="2024-07" db="EMBL/GenBank/DDBJ databases">
        <title>Chromosome-level genome assembly of the water stick insect Ranatra chinensis (Heteroptera: Nepidae).</title>
        <authorList>
            <person name="Liu X."/>
        </authorList>
    </citation>
    <scope>NUCLEOTIDE SEQUENCE [LARGE SCALE GENOMIC DNA]</scope>
    <source>
        <strain evidence="4">Cailab_2021Rc</strain>
        <tissue evidence="4">Muscle</tissue>
    </source>
</reference>
<dbReference type="SUPFAM" id="SSF51735">
    <property type="entry name" value="NAD(P)-binding Rossmann-fold domains"/>
    <property type="match status" value="1"/>
</dbReference>
<dbReference type="InterPro" id="IPR002347">
    <property type="entry name" value="SDR_fam"/>
</dbReference>
<dbReference type="PROSITE" id="PS00061">
    <property type="entry name" value="ADH_SHORT"/>
    <property type="match status" value="1"/>
</dbReference>
<comment type="caution">
    <text evidence="4">The sequence shown here is derived from an EMBL/GenBank/DDBJ whole genome shotgun (WGS) entry which is preliminary data.</text>
</comment>
<dbReference type="PRINTS" id="PR00081">
    <property type="entry name" value="GDHRDH"/>
</dbReference>
<dbReference type="AlphaFoldDB" id="A0ABD0YFZ3"/>
<evidence type="ECO:0000313" key="5">
    <source>
        <dbReference type="Proteomes" id="UP001558652"/>
    </source>
</evidence>
<name>A0ABD0YFZ3_9HEMI</name>
<dbReference type="Pfam" id="PF00106">
    <property type="entry name" value="adh_short"/>
    <property type="match status" value="1"/>
</dbReference>
<dbReference type="PANTHER" id="PTHR24322:SF736">
    <property type="entry name" value="RETINOL DEHYDROGENASE 10"/>
    <property type="match status" value="1"/>
</dbReference>
<dbReference type="PRINTS" id="PR00080">
    <property type="entry name" value="SDRFAMILY"/>
</dbReference>
<dbReference type="GO" id="GO:0016491">
    <property type="term" value="F:oxidoreductase activity"/>
    <property type="evidence" value="ECO:0007669"/>
    <property type="project" value="UniProtKB-KW"/>
</dbReference>
<dbReference type="InterPro" id="IPR020904">
    <property type="entry name" value="Sc_DH/Rdtase_CS"/>
</dbReference>
<accession>A0ABD0YFZ3</accession>
<sequence>MCVRLAREGCSRVTCLDVDLEGARETARLVEAAGGRAGHAKCDVTRRDQLASLLSSLPPVDVLINNAGIVSGAPILQVTDEQIDNMIGVNLMAHFHTIRAVLPSMLKRGGGHIVGISSAAAFTAAANIAPYAATKYAVTGMMYSLREEMRKFHPEIKVTSVHPFFISPPPHCLEHWQKKSRIPDVSATEVADKTVEGIKRNKATVVVPSYLYHLLVLLM</sequence>
<dbReference type="InterPro" id="IPR036291">
    <property type="entry name" value="NAD(P)-bd_dom_sf"/>
</dbReference>
<gene>
    <name evidence="4" type="ORF">AAG570_005494</name>
</gene>
<proteinExistence type="inferred from homology"/>
<keyword evidence="5" id="KW-1185">Reference proteome</keyword>
<dbReference type="PANTHER" id="PTHR24322">
    <property type="entry name" value="PKSB"/>
    <property type="match status" value="1"/>
</dbReference>
<dbReference type="Proteomes" id="UP001558652">
    <property type="component" value="Unassembled WGS sequence"/>
</dbReference>